<reference evidence="1" key="1">
    <citation type="submission" date="2016-10" db="EMBL/GenBank/DDBJ databases">
        <title>Sequence of Gallionella enrichment culture.</title>
        <authorList>
            <person name="Poehlein A."/>
            <person name="Muehling M."/>
            <person name="Daniel R."/>
        </authorList>
    </citation>
    <scope>NUCLEOTIDE SEQUENCE</scope>
</reference>
<proteinExistence type="predicted"/>
<sequence>MDRHGIFQLDLVRHRRLRPPDQRDIGRGAAHVIGQKVLHPRPSPGIGRRHHTRGRPRHHCFCGLFCHQARRNHAAVAVHHQHVAAIAPLGKLLDQPRDIPLQQGLHRGIDRRRHPPLKLAAFRQKRVAQCDVIVGPEAPQNRSRGQFMRRIGIGVQVMHHDRNAARRQQRPPGALYRGLVQRHHDCARGIHPLGHFQPQIAGDDGDEMPRHSIGLRACPTTKL</sequence>
<accession>A0A1J5Q4E3</accession>
<organism evidence="1">
    <name type="scientific">mine drainage metagenome</name>
    <dbReference type="NCBI Taxonomy" id="410659"/>
    <lineage>
        <taxon>unclassified sequences</taxon>
        <taxon>metagenomes</taxon>
        <taxon>ecological metagenomes</taxon>
    </lineage>
</organism>
<dbReference type="AlphaFoldDB" id="A0A1J5Q4E3"/>
<protein>
    <submittedName>
        <fullName evidence="1">Uncharacterized protein</fullName>
    </submittedName>
</protein>
<evidence type="ECO:0000313" key="1">
    <source>
        <dbReference type="EMBL" id="OIQ72339.1"/>
    </source>
</evidence>
<name>A0A1J5Q4E3_9ZZZZ</name>
<comment type="caution">
    <text evidence="1">The sequence shown here is derived from an EMBL/GenBank/DDBJ whole genome shotgun (WGS) entry which is preliminary data.</text>
</comment>
<dbReference type="EMBL" id="MLJW01003313">
    <property type="protein sequence ID" value="OIQ72339.1"/>
    <property type="molecule type" value="Genomic_DNA"/>
</dbReference>
<gene>
    <name evidence="1" type="ORF">GALL_460370</name>
</gene>